<dbReference type="Pfam" id="PF16289">
    <property type="entry name" value="PIN_12"/>
    <property type="match status" value="1"/>
</dbReference>
<evidence type="ECO:0000313" key="3">
    <source>
        <dbReference type="Proteomes" id="UP000652567"/>
    </source>
</evidence>
<comment type="caution">
    <text evidence="2">The sequence shown here is derived from an EMBL/GenBank/DDBJ whole genome shotgun (WGS) entry which is preliminary data.</text>
</comment>
<reference evidence="2" key="1">
    <citation type="submission" date="2018-07" db="EMBL/GenBank/DDBJ databases">
        <title>Genome assembly of strain Ka43.</title>
        <authorList>
            <person name="Kukolya J."/>
            <person name="Nagy I."/>
            <person name="Horvath B."/>
            <person name="Toth A."/>
        </authorList>
    </citation>
    <scope>NUCLEOTIDE SEQUENCE</scope>
    <source>
        <strain evidence="2">KB43</strain>
    </source>
</reference>
<sequence length="380" mass="42925">MDESIPLILDSSVFRQVPKLNSQLFKEIVKYTRVGIYKIYIPEIVEKEYISWIKGEAQSSYDNVVKATQLLHKYYESPKILGFDFTFNATASIAANEINGILKKVINNWNDFKVNTNASIIPILPEHGKLVMDAYFDGATPFDKIKNRVDIPDAFIYFGIKEILNISEKVVFVTGDKRFSEKLQGETILCFDSLSDLFSSGPAKLDGQYFNHLNSDDRSRILLNIHKEYILNKLSSELAVSELADVFSGDLIDHTIGKYHDYSFDINNLSYLVGDIKNISDSSLLVPFSANIICSIKSTASKVELSSVDAQRLVKIEREVDDGEFNLCEKYETPISGHFSVTFQDGDPTTWKEEKQSDSIFSEPEIKEISLALEDLQANA</sequence>
<evidence type="ECO:0000313" key="2">
    <source>
        <dbReference type="EMBL" id="MBE8715763.1"/>
    </source>
</evidence>
<gene>
    <name evidence="2" type="ORF">C4F51_01005</name>
</gene>
<dbReference type="AlphaFoldDB" id="A0A928UZ76"/>
<name>A0A928UZ76_9GAMM</name>
<evidence type="ECO:0000259" key="1">
    <source>
        <dbReference type="Pfam" id="PF16289"/>
    </source>
</evidence>
<keyword evidence="3" id="KW-1185">Reference proteome</keyword>
<proteinExistence type="predicted"/>
<organism evidence="2 3">
    <name type="scientific">Cellvibrio polysaccharolyticus</name>
    <dbReference type="NCBI Taxonomy" id="2082724"/>
    <lineage>
        <taxon>Bacteria</taxon>
        <taxon>Pseudomonadati</taxon>
        <taxon>Pseudomonadota</taxon>
        <taxon>Gammaproteobacteria</taxon>
        <taxon>Cellvibrionales</taxon>
        <taxon>Cellvibrionaceae</taxon>
        <taxon>Cellvibrio</taxon>
    </lineage>
</organism>
<dbReference type="InterPro" id="IPR032557">
    <property type="entry name" value="DUF4935"/>
</dbReference>
<protein>
    <recommendedName>
        <fullName evidence="1">DUF4935 domain-containing protein</fullName>
    </recommendedName>
</protein>
<accession>A0A928UZ76</accession>
<dbReference type="Proteomes" id="UP000652567">
    <property type="component" value="Unassembled WGS sequence"/>
</dbReference>
<feature type="domain" description="DUF4935" evidence="1">
    <location>
        <begin position="8"/>
        <end position="179"/>
    </location>
</feature>
<dbReference type="RefSeq" id="WP_193906364.1">
    <property type="nucleotide sequence ID" value="NZ_PRDL01000001.1"/>
</dbReference>
<dbReference type="EMBL" id="PRDL01000001">
    <property type="protein sequence ID" value="MBE8715763.1"/>
    <property type="molecule type" value="Genomic_DNA"/>
</dbReference>